<feature type="compositionally biased region" description="Basic residues" evidence="5">
    <location>
        <begin position="199"/>
        <end position="211"/>
    </location>
</feature>
<organism evidence="7 8">
    <name type="scientific">Rotaria socialis</name>
    <dbReference type="NCBI Taxonomy" id="392032"/>
    <lineage>
        <taxon>Eukaryota</taxon>
        <taxon>Metazoa</taxon>
        <taxon>Spiralia</taxon>
        <taxon>Gnathifera</taxon>
        <taxon>Rotifera</taxon>
        <taxon>Eurotatoria</taxon>
        <taxon>Bdelloidea</taxon>
        <taxon>Philodinida</taxon>
        <taxon>Philodinidae</taxon>
        <taxon>Rotaria</taxon>
    </lineage>
</organism>
<evidence type="ECO:0000256" key="5">
    <source>
        <dbReference type="SAM" id="MobiDB-lite"/>
    </source>
</evidence>
<dbReference type="PANTHER" id="PTHR10131">
    <property type="entry name" value="TNF RECEPTOR ASSOCIATED FACTOR"/>
    <property type="match status" value="1"/>
</dbReference>
<accession>A0A817YCT5</accession>
<dbReference type="SMART" id="SM00184">
    <property type="entry name" value="RING"/>
    <property type="match status" value="1"/>
</dbReference>
<proteinExistence type="predicted"/>
<gene>
    <name evidence="7" type="ORF">TIS948_LOCUS25731</name>
</gene>
<dbReference type="Pfam" id="PF00097">
    <property type="entry name" value="zf-C3HC4"/>
    <property type="match status" value="1"/>
</dbReference>
<dbReference type="InterPro" id="IPR018957">
    <property type="entry name" value="Znf_C3HC4_RING-type"/>
</dbReference>
<feature type="domain" description="RING-type" evidence="6">
    <location>
        <begin position="24"/>
        <end position="62"/>
    </location>
</feature>
<dbReference type="Gene3D" id="3.30.40.10">
    <property type="entry name" value="Zinc/RING finger domain, C3HC4 (zinc finger)"/>
    <property type="match status" value="1"/>
</dbReference>
<evidence type="ECO:0000256" key="2">
    <source>
        <dbReference type="ARBA" id="ARBA00022771"/>
    </source>
</evidence>
<keyword evidence="1" id="KW-0479">Metal-binding</keyword>
<dbReference type="InterPro" id="IPR017907">
    <property type="entry name" value="Znf_RING_CS"/>
</dbReference>
<evidence type="ECO:0000313" key="8">
    <source>
        <dbReference type="Proteomes" id="UP000663825"/>
    </source>
</evidence>
<reference evidence="7" key="1">
    <citation type="submission" date="2021-02" db="EMBL/GenBank/DDBJ databases">
        <authorList>
            <person name="Nowell W R."/>
        </authorList>
    </citation>
    <scope>NUCLEOTIDE SEQUENCE</scope>
</reference>
<comment type="caution">
    <text evidence="7">The sequence shown here is derived from an EMBL/GenBank/DDBJ whole genome shotgun (WGS) entry which is preliminary data.</text>
</comment>
<dbReference type="AlphaFoldDB" id="A0A817YCT5"/>
<feature type="region of interest" description="Disordered" evidence="5">
    <location>
        <begin position="191"/>
        <end position="260"/>
    </location>
</feature>
<dbReference type="InterPro" id="IPR013083">
    <property type="entry name" value="Znf_RING/FYVE/PHD"/>
</dbReference>
<protein>
    <recommendedName>
        <fullName evidence="6">RING-type domain-containing protein</fullName>
    </recommendedName>
</protein>
<dbReference type="OrthoDB" id="438726at2759"/>
<evidence type="ECO:0000256" key="1">
    <source>
        <dbReference type="ARBA" id="ARBA00022723"/>
    </source>
</evidence>
<dbReference type="Proteomes" id="UP000663825">
    <property type="component" value="Unassembled WGS sequence"/>
</dbReference>
<dbReference type="GO" id="GO:0008270">
    <property type="term" value="F:zinc ion binding"/>
    <property type="evidence" value="ECO:0007669"/>
    <property type="project" value="UniProtKB-KW"/>
</dbReference>
<dbReference type="PANTHER" id="PTHR10131:SF159">
    <property type="entry name" value="RING-TYPE DOMAIN-CONTAINING PROTEIN"/>
    <property type="match status" value="1"/>
</dbReference>
<sequence length="260" mass="29774">MSTEGIVRGYDFMDASSIDEHVICAICAHPFIDPVVTPCDHTFCKTCIKSWFDKKSECYLCRKGGLSMKALRPANHCMMNILDKILVRCLACEDENIRRGDFADHLENHCLYHPQKCSASDLKCPWVGLRNQAKSHHSACVFETLRPAFEDILTRLHTIEKENKSLRSENNDLKEELMTLEREFNELEGVIKNNEEHGHSRRTGKNVSKSKKSSDYAPELRDKHHHMFTSDDDKDETTRNINTHLPATHEGNANASHKHS</sequence>
<dbReference type="EMBL" id="CAJNXB010004502">
    <property type="protein sequence ID" value="CAF3378555.1"/>
    <property type="molecule type" value="Genomic_DNA"/>
</dbReference>
<evidence type="ECO:0000256" key="3">
    <source>
        <dbReference type="ARBA" id="ARBA00022833"/>
    </source>
</evidence>
<evidence type="ECO:0000313" key="7">
    <source>
        <dbReference type="EMBL" id="CAF3378555.1"/>
    </source>
</evidence>
<name>A0A817YCT5_9BILA</name>
<dbReference type="SUPFAM" id="SSF57850">
    <property type="entry name" value="RING/U-box"/>
    <property type="match status" value="1"/>
</dbReference>
<evidence type="ECO:0000256" key="4">
    <source>
        <dbReference type="PROSITE-ProRule" id="PRU00175"/>
    </source>
</evidence>
<evidence type="ECO:0000259" key="6">
    <source>
        <dbReference type="PROSITE" id="PS50089"/>
    </source>
</evidence>
<feature type="compositionally biased region" description="Polar residues" evidence="5">
    <location>
        <begin position="239"/>
        <end position="260"/>
    </location>
</feature>
<dbReference type="InterPro" id="IPR001841">
    <property type="entry name" value="Znf_RING"/>
</dbReference>
<dbReference type="PROSITE" id="PS00518">
    <property type="entry name" value="ZF_RING_1"/>
    <property type="match status" value="1"/>
</dbReference>
<dbReference type="PROSITE" id="PS50089">
    <property type="entry name" value="ZF_RING_2"/>
    <property type="match status" value="1"/>
</dbReference>
<dbReference type="SUPFAM" id="SSF49599">
    <property type="entry name" value="TRAF domain-like"/>
    <property type="match status" value="1"/>
</dbReference>
<feature type="compositionally biased region" description="Basic and acidic residues" evidence="5">
    <location>
        <begin position="212"/>
        <end position="222"/>
    </location>
</feature>
<keyword evidence="2 4" id="KW-0863">Zinc-finger</keyword>
<keyword evidence="3" id="KW-0862">Zinc</keyword>